<dbReference type="Pfam" id="PF22917">
    <property type="entry name" value="PRISE"/>
    <property type="match status" value="1"/>
</dbReference>
<dbReference type="SMART" id="SM00906">
    <property type="entry name" value="Fungal_trans"/>
    <property type="match status" value="1"/>
</dbReference>
<dbReference type="InterPro" id="IPR036864">
    <property type="entry name" value="Zn2-C6_fun-type_DNA-bd_sf"/>
</dbReference>
<feature type="non-terminal residue" evidence="10">
    <location>
        <position position="1"/>
    </location>
</feature>
<evidence type="ECO:0000256" key="3">
    <source>
        <dbReference type="ARBA" id="ARBA00022833"/>
    </source>
</evidence>
<dbReference type="Gene3D" id="3.40.50.720">
    <property type="entry name" value="NAD(P)-binding Rossmann-like Domain"/>
    <property type="match status" value="1"/>
</dbReference>
<dbReference type="OrthoDB" id="1731983at2759"/>
<dbReference type="GO" id="GO:0008270">
    <property type="term" value="F:zinc ion binding"/>
    <property type="evidence" value="ECO:0007669"/>
    <property type="project" value="InterPro"/>
</dbReference>
<evidence type="ECO:0000313" key="11">
    <source>
        <dbReference type="Proteomes" id="UP000258309"/>
    </source>
</evidence>
<evidence type="ECO:0000256" key="5">
    <source>
        <dbReference type="ARBA" id="ARBA00023125"/>
    </source>
</evidence>
<dbReference type="GO" id="GO:0006351">
    <property type="term" value="P:DNA-templated transcription"/>
    <property type="evidence" value="ECO:0007669"/>
    <property type="project" value="InterPro"/>
</dbReference>
<dbReference type="PANTHER" id="PTHR31313:SF77">
    <property type="entry name" value="ZN(II)2CYS6 TRANSCRIPTION FACTOR (EUROFUNG)"/>
    <property type="match status" value="1"/>
</dbReference>
<keyword evidence="11" id="KW-1185">Reference proteome</keyword>
<evidence type="ECO:0000256" key="1">
    <source>
        <dbReference type="ARBA" id="ARBA00004123"/>
    </source>
</evidence>
<dbReference type="PROSITE" id="PS00463">
    <property type="entry name" value="ZN2_CY6_FUNGAL_1"/>
    <property type="match status" value="1"/>
</dbReference>
<dbReference type="Proteomes" id="UP000258309">
    <property type="component" value="Unassembled WGS sequence"/>
</dbReference>
<evidence type="ECO:0000256" key="6">
    <source>
        <dbReference type="ARBA" id="ARBA00023163"/>
    </source>
</evidence>
<dbReference type="Pfam" id="PF00172">
    <property type="entry name" value="Zn_clus"/>
    <property type="match status" value="1"/>
</dbReference>
<dbReference type="InterPro" id="IPR007219">
    <property type="entry name" value="XnlR_reg_dom"/>
</dbReference>
<reference evidence="10 11" key="1">
    <citation type="submission" date="2018-05" db="EMBL/GenBank/DDBJ databases">
        <title>Draft genome sequence of Scytalidium lignicola DSM 105466, a ubiquitous saprotrophic fungus.</title>
        <authorList>
            <person name="Buettner E."/>
            <person name="Gebauer A.M."/>
            <person name="Hofrichter M."/>
            <person name="Liers C."/>
            <person name="Kellner H."/>
        </authorList>
    </citation>
    <scope>NUCLEOTIDE SEQUENCE [LARGE SCALE GENOMIC DNA]</scope>
    <source>
        <strain evidence="10 11">DSM 105466</strain>
    </source>
</reference>
<evidence type="ECO:0000256" key="2">
    <source>
        <dbReference type="ARBA" id="ARBA00022723"/>
    </source>
</evidence>
<dbReference type="Pfam" id="PF04082">
    <property type="entry name" value="Fungal_trans"/>
    <property type="match status" value="1"/>
</dbReference>
<dbReference type="InterPro" id="IPR051615">
    <property type="entry name" value="Transcr_Regulatory_Elem"/>
</dbReference>
<dbReference type="EMBL" id="NCSJ02000507">
    <property type="protein sequence ID" value="RFU24117.1"/>
    <property type="molecule type" value="Genomic_DNA"/>
</dbReference>
<protein>
    <recommendedName>
        <fullName evidence="9">Zn(2)-C6 fungal-type domain-containing protein</fullName>
    </recommendedName>
</protein>
<dbReference type="CDD" id="cd00067">
    <property type="entry name" value="GAL4"/>
    <property type="match status" value="1"/>
</dbReference>
<dbReference type="CDD" id="cd08948">
    <property type="entry name" value="5beta-POR_like_SDR_a"/>
    <property type="match status" value="1"/>
</dbReference>
<keyword evidence="4" id="KW-0805">Transcription regulation</keyword>
<evidence type="ECO:0000256" key="4">
    <source>
        <dbReference type="ARBA" id="ARBA00023015"/>
    </source>
</evidence>
<feature type="domain" description="Zn(2)-C6 fungal-type" evidence="9">
    <location>
        <begin position="503"/>
        <end position="531"/>
    </location>
</feature>
<evidence type="ECO:0000259" key="9">
    <source>
        <dbReference type="PROSITE" id="PS50048"/>
    </source>
</evidence>
<evidence type="ECO:0000256" key="8">
    <source>
        <dbReference type="SAM" id="MobiDB-lite"/>
    </source>
</evidence>
<dbReference type="SUPFAM" id="SSF57701">
    <property type="entry name" value="Zn2/Cys6 DNA-binding domain"/>
    <property type="match status" value="1"/>
</dbReference>
<dbReference type="GO" id="GO:0003677">
    <property type="term" value="F:DNA binding"/>
    <property type="evidence" value="ECO:0007669"/>
    <property type="project" value="UniProtKB-KW"/>
</dbReference>
<dbReference type="STRING" id="5539.A0A3E2GST7"/>
<keyword evidence="6" id="KW-0804">Transcription</keyword>
<accession>A0A3E2GST7</accession>
<keyword evidence="2" id="KW-0479">Metal-binding</keyword>
<dbReference type="InterPro" id="IPR055222">
    <property type="entry name" value="PRISE-like_Rossmann-fold"/>
</dbReference>
<sequence length="1160" mass="130148">MSLQGNKHALIFGSSGVSGWAVVNELLGDYPSKGIWKNVTALTNRPLDKELSQWRDDKRLNIVSGIDLLKGSQEQLELEMKAKIPGVATVTHVYYYAYKASTDLMKELKDAVDMLARSITAIDHLSPVLEFVVLQTGAKMYGFTLREDHYFPVPLSESLPRLKQPWHDQLFYHPQLGWISSYSKTKKWTWNETRPDIIIGFVPNNSAYSLATSLGIYFSLWAELEGKDSEVPFPGTMNSWKAKSNEAGSDMIARQTIFLSLNPETCGNGEAFNVASSPKWESWETRWPELCAYFGLKSAPPSDKAKEVREYINDHMNEWRQMENKYGLRSEVADSPITLPGFEILHLKLADFDRQYDTSKIQSVGFHEKHSTMDTWGRSQPSECYSYRAWIGLAASVSTLLLTTLITCAVDPNLSGSCLSAVSGKQGVWKRLVRGKGVIRCLVEESNWLTMDVSLPLSPESVFSTESYLYPQDSPPKGRQSSAGPTSKVVKAKGPKHAQLVLACLNCRQKKVKCQIESGGCKRCTKLGLECFVPTEDERRQPSSKKAIRELQDRIRNLESALREAQRLGANYSTETANSSSSQEKGDRRARAVAGHPPTTRSDMGNNRHFSVLARLCGGQWQLNKDAAGQLRFFGPTSSLHVSESVSSSILNFANIDGTNSASQWRSRIPPETQQDLLDLYWTYQHPVLQVVHKKSFIGGMVNGRTQYFSELLLCCIFACGARISDRPEIRSLSLVGSDAGDDEVPLLVKIATALLEIEMKRPSITTVQSLLLLSVLDCARSNDTRGWLYTGSACRLAFDLGLHSACQFLESSELSPLDLEIRQVVFWGCFVFDRFWALYLGRPHCIRLRDVSVPRIESNHAELDPDLLLSASWVSLLEILGQITELLNDINRIDGMPDGIFELDAKLHNWYDQLPPSLQYNPTAPPTIHVLHMQYCSAMILLHRPAANFGTTGNPNLSDSSAEARQICILNACRIAHILEDYQTHYLACTLSGITLHIMATAATTLIADIVEQKMHSSEERITCLRQLMKALRQLEKSYTVTRRVKKIIQLTMNFLNLDINQPPIQSRGFTPQMQSPELLDQSGRTFKGEAEQYLDDLANVPLASMTNDDESWLNTWDATETESSFLVKDFLFPTATHFDILSEFDSSVRARDLHQHPP</sequence>
<dbReference type="PANTHER" id="PTHR31313">
    <property type="entry name" value="TY1 ENHANCER ACTIVATOR"/>
    <property type="match status" value="1"/>
</dbReference>
<keyword evidence="3" id="KW-0862">Zinc</keyword>
<organism evidence="10 11">
    <name type="scientific">Scytalidium lignicola</name>
    <name type="common">Hyphomycete</name>
    <dbReference type="NCBI Taxonomy" id="5539"/>
    <lineage>
        <taxon>Eukaryota</taxon>
        <taxon>Fungi</taxon>
        <taxon>Dikarya</taxon>
        <taxon>Ascomycota</taxon>
        <taxon>Pezizomycotina</taxon>
        <taxon>Leotiomycetes</taxon>
        <taxon>Leotiomycetes incertae sedis</taxon>
        <taxon>Scytalidium</taxon>
    </lineage>
</organism>
<evidence type="ECO:0000313" key="10">
    <source>
        <dbReference type="EMBL" id="RFU24117.1"/>
    </source>
</evidence>
<comment type="caution">
    <text evidence="10">The sequence shown here is derived from an EMBL/GenBank/DDBJ whole genome shotgun (WGS) entry which is preliminary data.</text>
</comment>
<dbReference type="SUPFAM" id="SSF51735">
    <property type="entry name" value="NAD(P)-binding Rossmann-fold domains"/>
    <property type="match status" value="1"/>
</dbReference>
<dbReference type="Gene3D" id="4.10.240.10">
    <property type="entry name" value="Zn(2)-C6 fungal-type DNA-binding domain"/>
    <property type="match status" value="1"/>
</dbReference>
<feature type="compositionally biased region" description="Polar residues" evidence="8">
    <location>
        <begin position="571"/>
        <end position="583"/>
    </location>
</feature>
<feature type="non-terminal residue" evidence="10">
    <location>
        <position position="1160"/>
    </location>
</feature>
<evidence type="ECO:0000256" key="7">
    <source>
        <dbReference type="ARBA" id="ARBA00023242"/>
    </source>
</evidence>
<dbReference type="GO" id="GO:0005634">
    <property type="term" value="C:nucleus"/>
    <property type="evidence" value="ECO:0007669"/>
    <property type="project" value="UniProtKB-SubCell"/>
</dbReference>
<proteinExistence type="predicted"/>
<dbReference type="InterPro" id="IPR036291">
    <property type="entry name" value="NAD(P)-bd_dom_sf"/>
</dbReference>
<dbReference type="GO" id="GO:0000981">
    <property type="term" value="F:DNA-binding transcription factor activity, RNA polymerase II-specific"/>
    <property type="evidence" value="ECO:0007669"/>
    <property type="project" value="InterPro"/>
</dbReference>
<feature type="region of interest" description="Disordered" evidence="8">
    <location>
        <begin position="568"/>
        <end position="605"/>
    </location>
</feature>
<dbReference type="CDD" id="cd12148">
    <property type="entry name" value="fungal_TF_MHR"/>
    <property type="match status" value="1"/>
</dbReference>
<feature type="region of interest" description="Disordered" evidence="8">
    <location>
        <begin position="468"/>
        <end position="489"/>
    </location>
</feature>
<dbReference type="PROSITE" id="PS50048">
    <property type="entry name" value="ZN2_CY6_FUNGAL_2"/>
    <property type="match status" value="1"/>
</dbReference>
<comment type="subcellular location">
    <subcellularLocation>
        <location evidence="1">Nucleus</location>
    </subcellularLocation>
</comment>
<gene>
    <name evidence="10" type="ORF">B7463_g12220</name>
</gene>
<keyword evidence="7" id="KW-0539">Nucleus</keyword>
<keyword evidence="5" id="KW-0238">DNA-binding</keyword>
<dbReference type="SMART" id="SM00066">
    <property type="entry name" value="GAL4"/>
    <property type="match status" value="1"/>
</dbReference>
<dbReference type="AlphaFoldDB" id="A0A3E2GST7"/>
<name>A0A3E2GST7_SCYLI</name>
<dbReference type="InterPro" id="IPR001138">
    <property type="entry name" value="Zn2Cys6_DnaBD"/>
</dbReference>